<accession>U7VBX9</accession>
<organism evidence="1 2">
    <name type="scientific">Cetobacterium somerae ATCC BAA-474</name>
    <dbReference type="NCBI Taxonomy" id="1319815"/>
    <lineage>
        <taxon>Bacteria</taxon>
        <taxon>Fusobacteriati</taxon>
        <taxon>Fusobacteriota</taxon>
        <taxon>Fusobacteriia</taxon>
        <taxon>Fusobacteriales</taxon>
        <taxon>Fusobacteriaceae</taxon>
        <taxon>Cetobacterium</taxon>
    </lineage>
</organism>
<keyword evidence="2" id="KW-1185">Reference proteome</keyword>
<dbReference type="RefSeq" id="WP_023050547.1">
    <property type="nucleotide sequence ID" value="NZ_CP173062.2"/>
</dbReference>
<evidence type="ECO:0000313" key="1">
    <source>
        <dbReference type="EMBL" id="ERT69040.1"/>
    </source>
</evidence>
<dbReference type="HOGENOM" id="CLU_122743_0_0_0"/>
<protein>
    <submittedName>
        <fullName evidence="1">Uncharacterized protein</fullName>
    </submittedName>
</protein>
<dbReference type="eggNOG" id="ENOG5032V2X">
    <property type="taxonomic scope" value="Bacteria"/>
</dbReference>
<name>U7VBX9_9FUSO</name>
<gene>
    <name evidence="1" type="ORF">HMPREF0202_01006</name>
</gene>
<dbReference type="EMBL" id="AXZF01000038">
    <property type="protein sequence ID" value="ERT69040.1"/>
    <property type="molecule type" value="Genomic_DNA"/>
</dbReference>
<dbReference type="Proteomes" id="UP000017081">
    <property type="component" value="Unassembled WGS sequence"/>
</dbReference>
<dbReference type="STRING" id="1319815.HMPREF0202_01006"/>
<proteinExistence type="predicted"/>
<comment type="caution">
    <text evidence="1">The sequence shown here is derived from an EMBL/GenBank/DDBJ whole genome shotgun (WGS) entry which is preliminary data.</text>
</comment>
<reference evidence="1 2" key="1">
    <citation type="submission" date="2013-08" db="EMBL/GenBank/DDBJ databases">
        <authorList>
            <person name="Weinstock G."/>
            <person name="Sodergren E."/>
            <person name="Wylie T."/>
            <person name="Fulton L."/>
            <person name="Fulton R."/>
            <person name="Fronick C."/>
            <person name="O'Laughlin M."/>
            <person name="Godfrey J."/>
            <person name="Miner T."/>
            <person name="Herter B."/>
            <person name="Appelbaum E."/>
            <person name="Cordes M."/>
            <person name="Lek S."/>
            <person name="Wollam A."/>
            <person name="Pepin K.H."/>
            <person name="Palsikar V.B."/>
            <person name="Mitreva M."/>
            <person name="Wilson R.K."/>
        </authorList>
    </citation>
    <scope>NUCLEOTIDE SEQUENCE [LARGE SCALE GENOMIC DNA]</scope>
    <source>
        <strain evidence="1 2">ATCC BAA-474</strain>
    </source>
</reference>
<evidence type="ECO:0000313" key="2">
    <source>
        <dbReference type="Proteomes" id="UP000017081"/>
    </source>
</evidence>
<sequence>MKKLILLVFLFSIQKLTFSEIKVRIAEPMRFKSINTTHLDKDKILGKGIIEVFTDNKEEDFGKKIMFEFPEYNLMTNRRKWLKVEKLGMESSKKEIIITKEREQFAFYAVLDRKDINKGEVIDIEGEYVGYIPIIVSQYKKRGNINDI</sequence>
<dbReference type="AlphaFoldDB" id="U7VBX9"/>